<feature type="domain" description="HTH araC/xylS-type" evidence="4">
    <location>
        <begin position="146"/>
        <end position="249"/>
    </location>
</feature>
<evidence type="ECO:0000256" key="3">
    <source>
        <dbReference type="ARBA" id="ARBA00023163"/>
    </source>
</evidence>
<dbReference type="InterPro" id="IPR046532">
    <property type="entry name" value="DUF6597"/>
</dbReference>
<proteinExistence type="predicted"/>
<organism evidence="5 6">
    <name type="scientific">Isoptericola halotolerans</name>
    <dbReference type="NCBI Taxonomy" id="300560"/>
    <lineage>
        <taxon>Bacteria</taxon>
        <taxon>Bacillati</taxon>
        <taxon>Actinomycetota</taxon>
        <taxon>Actinomycetes</taxon>
        <taxon>Micrococcales</taxon>
        <taxon>Promicromonosporaceae</taxon>
        <taxon>Isoptericola</taxon>
    </lineage>
</organism>
<dbReference type="RefSeq" id="WP_171781782.1">
    <property type="nucleotide sequence ID" value="NZ_BAAAML010000002.1"/>
</dbReference>
<dbReference type="PROSITE" id="PS01124">
    <property type="entry name" value="HTH_ARAC_FAMILY_2"/>
    <property type="match status" value="1"/>
</dbReference>
<comment type="caution">
    <text evidence="5">The sequence shown here is derived from an EMBL/GenBank/DDBJ whole genome shotgun (WGS) entry which is preliminary data.</text>
</comment>
<evidence type="ECO:0000256" key="2">
    <source>
        <dbReference type="ARBA" id="ARBA00023125"/>
    </source>
</evidence>
<evidence type="ECO:0000259" key="4">
    <source>
        <dbReference type="PROSITE" id="PS01124"/>
    </source>
</evidence>
<evidence type="ECO:0000313" key="6">
    <source>
        <dbReference type="Proteomes" id="UP000757540"/>
    </source>
</evidence>
<dbReference type="Gene3D" id="1.10.10.60">
    <property type="entry name" value="Homeodomain-like"/>
    <property type="match status" value="1"/>
</dbReference>
<dbReference type="InterPro" id="IPR018060">
    <property type="entry name" value="HTH_AraC"/>
</dbReference>
<keyword evidence="1" id="KW-0805">Transcription regulation</keyword>
<dbReference type="InterPro" id="IPR050204">
    <property type="entry name" value="AraC_XylS_family_regulators"/>
</dbReference>
<dbReference type="SMART" id="SM00342">
    <property type="entry name" value="HTH_ARAC"/>
    <property type="match status" value="1"/>
</dbReference>
<dbReference type="Pfam" id="PF20240">
    <property type="entry name" value="DUF6597"/>
    <property type="match status" value="1"/>
</dbReference>
<dbReference type="EMBL" id="JABEZU010000001">
    <property type="protein sequence ID" value="NOV95491.1"/>
    <property type="molecule type" value="Genomic_DNA"/>
</dbReference>
<dbReference type="Proteomes" id="UP000757540">
    <property type="component" value="Unassembled WGS sequence"/>
</dbReference>
<keyword evidence="2" id="KW-0238">DNA-binding</keyword>
<protein>
    <submittedName>
        <fullName evidence="5">AraC-like DNA-binding protein</fullName>
    </submittedName>
</protein>
<reference evidence="5 6" key="1">
    <citation type="submission" date="2020-05" db="EMBL/GenBank/DDBJ databases">
        <title>Genomic Encyclopedia of Type Strains, Phase III (KMG-III): the genomes of soil and plant-associated and newly described type strains.</title>
        <authorList>
            <person name="Whitman W."/>
        </authorList>
    </citation>
    <scope>NUCLEOTIDE SEQUENCE [LARGE SCALE GENOMIC DNA]</scope>
    <source>
        <strain evidence="5 6">KCTC 19046</strain>
    </source>
</reference>
<accession>A0ABX2A1L6</accession>
<name>A0ABX2A1L6_9MICO</name>
<dbReference type="PANTHER" id="PTHR46796">
    <property type="entry name" value="HTH-TYPE TRANSCRIPTIONAL ACTIVATOR RHAS-RELATED"/>
    <property type="match status" value="1"/>
</dbReference>
<dbReference type="Pfam" id="PF12833">
    <property type="entry name" value="HTH_18"/>
    <property type="match status" value="1"/>
</dbReference>
<sequence>MDYRRHAPASRFTGLVEHYWSVVSPAPPEPLRAVLVPNGRGTVQFCLGRPGRRFSADGPDRENADVYLPTGTAPMVIAQEGPSHYVGIQFTPWGGRALFPRAPDQPAQVVDAIGPLPGKGSLAEDPAPELDRWLDGFLPGRRTASHELLAQATARIDAAPSAVDVGSLSAELAVAPSTLYRAFRRGIGLSPKQYLQVMRHRAFTDALLAEAGGLPTALLAALAGYADQSHASRDFTRFTGMTATTFRDTYDGIARLMARSAG</sequence>
<gene>
    <name evidence="5" type="ORF">HDG69_000044</name>
</gene>
<evidence type="ECO:0000313" key="5">
    <source>
        <dbReference type="EMBL" id="NOV95491.1"/>
    </source>
</evidence>
<keyword evidence="3" id="KW-0804">Transcription</keyword>
<evidence type="ECO:0000256" key="1">
    <source>
        <dbReference type="ARBA" id="ARBA00023015"/>
    </source>
</evidence>
<keyword evidence="6" id="KW-1185">Reference proteome</keyword>